<dbReference type="EMBL" id="JOJR01000003">
    <property type="protein sequence ID" value="RCN53243.1"/>
    <property type="molecule type" value="Genomic_DNA"/>
</dbReference>
<sequence length="99" mass="11587">MTKRLESTSSLAQMWAQVISSDENEFNLDDLDRCRHYWRDLWKEPLMFIRRNIGGGSLMTWAAFRSSEKLELAFVSRKMDSAKYQEVLGEVLGTHLLPF</sequence>
<protein>
    <submittedName>
        <fullName evidence="1">Uncharacterized protein</fullName>
    </submittedName>
</protein>
<accession>A0A368H9F5</accession>
<dbReference type="STRING" id="29170.A0A368H9F5"/>
<evidence type="ECO:0000313" key="1">
    <source>
        <dbReference type="EMBL" id="RCN53243.1"/>
    </source>
</evidence>
<proteinExistence type="predicted"/>
<dbReference type="AlphaFoldDB" id="A0A368H9F5"/>
<dbReference type="GO" id="GO:0003676">
    <property type="term" value="F:nucleic acid binding"/>
    <property type="evidence" value="ECO:0007669"/>
    <property type="project" value="InterPro"/>
</dbReference>
<gene>
    <name evidence="1" type="ORF">ANCCAN_00802</name>
</gene>
<dbReference type="OrthoDB" id="106945at2759"/>
<reference evidence="1 2" key="1">
    <citation type="submission" date="2014-10" db="EMBL/GenBank/DDBJ databases">
        <title>Draft genome of the hookworm Ancylostoma caninum.</title>
        <authorList>
            <person name="Mitreva M."/>
        </authorList>
    </citation>
    <scope>NUCLEOTIDE SEQUENCE [LARGE SCALE GENOMIC DNA]</scope>
    <source>
        <strain evidence="1 2">Baltimore</strain>
    </source>
</reference>
<dbReference type="Proteomes" id="UP000252519">
    <property type="component" value="Unassembled WGS sequence"/>
</dbReference>
<dbReference type="InterPro" id="IPR036397">
    <property type="entry name" value="RNaseH_sf"/>
</dbReference>
<dbReference type="Gene3D" id="3.30.420.10">
    <property type="entry name" value="Ribonuclease H-like superfamily/Ribonuclease H"/>
    <property type="match status" value="1"/>
</dbReference>
<keyword evidence="2" id="KW-1185">Reference proteome</keyword>
<organism evidence="1 2">
    <name type="scientific">Ancylostoma caninum</name>
    <name type="common">Dog hookworm</name>
    <dbReference type="NCBI Taxonomy" id="29170"/>
    <lineage>
        <taxon>Eukaryota</taxon>
        <taxon>Metazoa</taxon>
        <taxon>Ecdysozoa</taxon>
        <taxon>Nematoda</taxon>
        <taxon>Chromadorea</taxon>
        <taxon>Rhabditida</taxon>
        <taxon>Rhabditina</taxon>
        <taxon>Rhabditomorpha</taxon>
        <taxon>Strongyloidea</taxon>
        <taxon>Ancylostomatidae</taxon>
        <taxon>Ancylostomatinae</taxon>
        <taxon>Ancylostoma</taxon>
    </lineage>
</organism>
<name>A0A368H9F5_ANCCA</name>
<evidence type="ECO:0000313" key="2">
    <source>
        <dbReference type="Proteomes" id="UP000252519"/>
    </source>
</evidence>
<comment type="caution">
    <text evidence="1">The sequence shown here is derived from an EMBL/GenBank/DDBJ whole genome shotgun (WGS) entry which is preliminary data.</text>
</comment>